<gene>
    <name evidence="1" type="ORF">B5M06_08685</name>
</gene>
<proteinExistence type="predicted"/>
<dbReference type="GeneID" id="83039395"/>
<name>A0A1V3TKT7_9BURK</name>
<dbReference type="Proteomes" id="UP000242792">
    <property type="component" value="Chromosome"/>
</dbReference>
<reference evidence="1 2" key="1">
    <citation type="submission" date="2017-03" db="EMBL/GenBank/DDBJ databases">
        <title>Rapid Whole Genome Sequencing of Comamonas kerstersii Causing Continuous ambulatory Peritoneal Dialysis-Associated Peritonitis.</title>
        <authorList>
            <person name="Zheng B."/>
        </authorList>
    </citation>
    <scope>NUCLEOTIDE SEQUENCE [LARGE SCALE GENOMIC DNA]</scope>
    <source>
        <strain evidence="1 2">8943</strain>
    </source>
</reference>
<evidence type="ECO:0000313" key="2">
    <source>
        <dbReference type="Proteomes" id="UP000242792"/>
    </source>
</evidence>
<dbReference type="RefSeq" id="WP_054065074.1">
    <property type="nucleotide sequence ID" value="NZ_CATYED010000021.1"/>
</dbReference>
<protein>
    <submittedName>
        <fullName evidence="1">Uncharacterized protein</fullName>
    </submittedName>
</protein>
<dbReference type="EMBL" id="CP020121">
    <property type="protein sequence ID" value="AQZ98318.1"/>
    <property type="molecule type" value="Genomic_DNA"/>
</dbReference>
<accession>A0A1V0BEC8</accession>
<dbReference type="KEGG" id="cke:B5M06_08685"/>
<dbReference type="AlphaFoldDB" id="A0A1V3TKT7"/>
<evidence type="ECO:0000313" key="1">
    <source>
        <dbReference type="EMBL" id="AQZ98318.1"/>
    </source>
</evidence>
<sequence length="106" mass="11955">MATRNKKSSTPVSWLRRIYQRLTSRMACFVWGALFGNALLSQPVEPLNLLLAPPEYMLSSSAQEGLAALRQSMRELGTAFTDAVWERVHAHMRPDDSAPAQERTEH</sequence>
<organism evidence="1 2">
    <name type="scientific">Comamonas kerstersii</name>
    <dbReference type="NCBI Taxonomy" id="225992"/>
    <lineage>
        <taxon>Bacteria</taxon>
        <taxon>Pseudomonadati</taxon>
        <taxon>Pseudomonadota</taxon>
        <taxon>Betaproteobacteria</taxon>
        <taxon>Burkholderiales</taxon>
        <taxon>Comamonadaceae</taxon>
        <taxon>Comamonas</taxon>
    </lineage>
</organism>
<accession>A0A1V3TKT7</accession>